<sequence>MGAAPPPGMRAVAFSCLAAWREQVPIATAAKQRDEGRGSK</sequence>
<dbReference type="Proteomes" id="UP000545493">
    <property type="component" value="Unassembled WGS sequence"/>
</dbReference>
<name>A0A7X5ZNY6_9PSEU</name>
<gene>
    <name evidence="1" type="ORF">FHU38_000044</name>
</gene>
<accession>A0A7X5ZNY6</accession>
<reference evidence="1 2" key="1">
    <citation type="submission" date="2020-03" db="EMBL/GenBank/DDBJ databases">
        <title>Sequencing the genomes of 1000 actinobacteria strains.</title>
        <authorList>
            <person name="Klenk H.-P."/>
        </authorList>
    </citation>
    <scope>NUCLEOTIDE SEQUENCE [LARGE SCALE GENOMIC DNA]</scope>
    <source>
        <strain evidence="1 2">DSM 45685</strain>
    </source>
</reference>
<proteinExistence type="predicted"/>
<dbReference type="AlphaFoldDB" id="A0A7X5ZNY6"/>
<organism evidence="1 2">
    <name type="scientific">Saccharomonospora amisosensis</name>
    <dbReference type="NCBI Taxonomy" id="1128677"/>
    <lineage>
        <taxon>Bacteria</taxon>
        <taxon>Bacillati</taxon>
        <taxon>Actinomycetota</taxon>
        <taxon>Actinomycetes</taxon>
        <taxon>Pseudonocardiales</taxon>
        <taxon>Pseudonocardiaceae</taxon>
        <taxon>Saccharomonospora</taxon>
    </lineage>
</organism>
<dbReference type="EMBL" id="JAAOYM010000001">
    <property type="protein sequence ID" value="NIJ09700.1"/>
    <property type="molecule type" value="Genomic_DNA"/>
</dbReference>
<comment type="caution">
    <text evidence="1">The sequence shown here is derived from an EMBL/GenBank/DDBJ whole genome shotgun (WGS) entry which is preliminary data.</text>
</comment>
<keyword evidence="2" id="KW-1185">Reference proteome</keyword>
<protein>
    <submittedName>
        <fullName evidence="1">Uncharacterized protein</fullName>
    </submittedName>
</protein>
<evidence type="ECO:0000313" key="1">
    <source>
        <dbReference type="EMBL" id="NIJ09700.1"/>
    </source>
</evidence>
<evidence type="ECO:0000313" key="2">
    <source>
        <dbReference type="Proteomes" id="UP000545493"/>
    </source>
</evidence>